<dbReference type="Proteomes" id="UP000885348">
    <property type="component" value="Unassembled WGS sequence"/>
</dbReference>
<dbReference type="AlphaFoldDB" id="A0A3R1B8Q9"/>
<organism evidence="4">
    <name type="scientific">Salmonella enterica I</name>
    <dbReference type="NCBI Taxonomy" id="59201"/>
    <lineage>
        <taxon>Bacteria</taxon>
        <taxon>Pseudomonadati</taxon>
        <taxon>Pseudomonadota</taxon>
        <taxon>Gammaproteobacteria</taxon>
        <taxon>Enterobacterales</taxon>
        <taxon>Enterobacteriaceae</taxon>
        <taxon>Salmonella</taxon>
    </lineage>
</organism>
<gene>
    <name evidence="4" type="ORF">D7N80_26720</name>
</gene>
<comment type="caution">
    <text evidence="4">The sequence shown here is derived from an EMBL/GenBank/DDBJ whole genome shotgun (WGS) entry which is preliminary data.</text>
</comment>
<dbReference type="InterPro" id="IPR009061">
    <property type="entry name" value="DNA-bd_dom_put_sf"/>
</dbReference>
<dbReference type="EMBL" id="RVVJ01000055">
    <property type="protein sequence ID" value="MML56803.1"/>
    <property type="molecule type" value="Genomic_DNA"/>
</dbReference>
<dbReference type="InterPro" id="IPR038137">
    <property type="entry name" value="Excisionase-like_sf"/>
</dbReference>
<evidence type="ECO:0000313" key="4">
    <source>
        <dbReference type="EMBL" id="MML56803.1"/>
    </source>
</evidence>
<sequence>MGLITLKDWNKKQPIQLCEEQVRRLVREGLIYPPPEKYGRAYLFEETAIRLKSHNQTASGITSNSLCRRIINGRKEKKQ</sequence>
<keyword evidence="2" id="KW-0233">DNA recombination</keyword>
<accession>A0A3R1B8Q9</accession>
<dbReference type="Gene3D" id="1.10.1660.20">
    <property type="match status" value="1"/>
</dbReference>
<evidence type="ECO:0000256" key="1">
    <source>
        <dbReference type="ARBA" id="ARBA00023125"/>
    </source>
</evidence>
<dbReference type="GO" id="GO:0003677">
    <property type="term" value="F:DNA binding"/>
    <property type="evidence" value="ECO:0007669"/>
    <property type="project" value="UniProtKB-KW"/>
</dbReference>
<name>A0A3R1B8Q9_SALET</name>
<dbReference type="InterPro" id="IPR012884">
    <property type="entry name" value="Excisionase-like"/>
</dbReference>
<evidence type="ECO:0000259" key="3">
    <source>
        <dbReference type="Pfam" id="PF07825"/>
    </source>
</evidence>
<dbReference type="SUPFAM" id="SSF46955">
    <property type="entry name" value="Putative DNA-binding domain"/>
    <property type="match status" value="1"/>
</dbReference>
<dbReference type="Pfam" id="PF07825">
    <property type="entry name" value="Exc"/>
    <property type="match status" value="1"/>
</dbReference>
<feature type="domain" description="Excisionase-like" evidence="3">
    <location>
        <begin position="4"/>
        <end position="77"/>
    </location>
</feature>
<proteinExistence type="predicted"/>
<evidence type="ECO:0000256" key="2">
    <source>
        <dbReference type="ARBA" id="ARBA00023172"/>
    </source>
</evidence>
<protein>
    <submittedName>
        <fullName evidence="4">Excisionase</fullName>
    </submittedName>
</protein>
<keyword evidence="1" id="KW-0238">DNA-binding</keyword>
<dbReference type="GO" id="GO:0006310">
    <property type="term" value="P:DNA recombination"/>
    <property type="evidence" value="ECO:0007669"/>
    <property type="project" value="UniProtKB-KW"/>
</dbReference>
<reference evidence="4" key="1">
    <citation type="submission" date="2018-09" db="EMBL/GenBank/DDBJ databases">
        <authorList>
            <person name="Ashton P.M."/>
            <person name="Dallman T."/>
            <person name="Nair S."/>
            <person name="De Pinna E."/>
            <person name="Peters T."/>
            <person name="Grant K."/>
        </authorList>
    </citation>
    <scope>NUCLEOTIDE SEQUENCE [LARGE SCALE GENOMIC DNA]</scope>
    <source>
        <strain evidence="4">598938</strain>
    </source>
</reference>